<evidence type="ECO:0000256" key="1">
    <source>
        <dbReference type="SAM" id="SignalP"/>
    </source>
</evidence>
<feature type="chain" id="PRO_5009138323" evidence="1">
    <location>
        <begin position="22"/>
        <end position="98"/>
    </location>
</feature>
<sequence length="98" mass="11373">MLKSILVAAGLSLAAVSVAGAVTPVAKPGAATSDLVQVKKHWKDDDWRWKRKKHWRGDNHYGHHYRHHPPRGWNRYDRRPWGWQRRGCVVVGPVWYCP</sequence>
<protein>
    <submittedName>
        <fullName evidence="2">Uncharacterized protein</fullName>
    </submittedName>
</protein>
<comment type="caution">
    <text evidence="2">The sequence shown here is derived from an EMBL/GenBank/DDBJ whole genome shotgun (WGS) entry which is preliminary data.</text>
</comment>
<accession>A0A1E3VIX0</accession>
<evidence type="ECO:0000313" key="3">
    <source>
        <dbReference type="Proteomes" id="UP000094472"/>
    </source>
</evidence>
<keyword evidence="3" id="KW-1185">Reference proteome</keyword>
<dbReference type="AlphaFoldDB" id="A0A1E3VIX0"/>
<name>A0A1E3VIX0_9HYPH</name>
<dbReference type="EMBL" id="LPWF01000038">
    <property type="protein sequence ID" value="ODR93463.1"/>
    <property type="molecule type" value="Genomic_DNA"/>
</dbReference>
<gene>
    <name evidence="2" type="ORF">AUC69_04485</name>
</gene>
<feature type="signal peptide" evidence="1">
    <location>
        <begin position="1"/>
        <end position="21"/>
    </location>
</feature>
<keyword evidence="1" id="KW-0732">Signal</keyword>
<dbReference type="RefSeq" id="WP_083239536.1">
    <property type="nucleotide sequence ID" value="NZ_LPWF01000038.1"/>
</dbReference>
<organism evidence="2 3">
    <name type="scientific">Methyloceanibacter superfactus</name>
    <dbReference type="NCBI Taxonomy" id="1774969"/>
    <lineage>
        <taxon>Bacteria</taxon>
        <taxon>Pseudomonadati</taxon>
        <taxon>Pseudomonadota</taxon>
        <taxon>Alphaproteobacteria</taxon>
        <taxon>Hyphomicrobiales</taxon>
        <taxon>Hyphomicrobiaceae</taxon>
        <taxon>Methyloceanibacter</taxon>
    </lineage>
</organism>
<proteinExistence type="predicted"/>
<dbReference type="Proteomes" id="UP000094472">
    <property type="component" value="Unassembled WGS sequence"/>
</dbReference>
<evidence type="ECO:0000313" key="2">
    <source>
        <dbReference type="EMBL" id="ODR93463.1"/>
    </source>
</evidence>
<reference evidence="2 3" key="1">
    <citation type="journal article" date="2016" name="Environ. Microbiol.">
        <title>New Methyloceanibacter diversity from North Sea sediments includes methanotroph containing solely the soluble methane monooxygenase.</title>
        <authorList>
            <person name="Vekeman B."/>
            <person name="Kerckhof F.M."/>
            <person name="Cremers G."/>
            <person name="de Vos P."/>
            <person name="Vandamme P."/>
            <person name="Boon N."/>
            <person name="Op den Camp H.J."/>
            <person name="Heylen K."/>
        </authorList>
    </citation>
    <scope>NUCLEOTIDE SEQUENCE [LARGE SCALE GENOMIC DNA]</scope>
    <source>
        <strain evidence="2 3">R-67175</strain>
    </source>
</reference>